<keyword evidence="2" id="KW-1185">Reference proteome</keyword>
<organism evidence="1 2">
    <name type="scientific">Pseudacidovorax intermedius</name>
    <dbReference type="NCBI Taxonomy" id="433924"/>
    <lineage>
        <taxon>Bacteria</taxon>
        <taxon>Pseudomonadati</taxon>
        <taxon>Pseudomonadota</taxon>
        <taxon>Betaproteobacteria</taxon>
        <taxon>Burkholderiales</taxon>
        <taxon>Comamonadaceae</taxon>
        <taxon>Pseudacidovorax</taxon>
    </lineage>
</organism>
<name>A0A147H2P9_9BURK</name>
<gene>
    <name evidence="1" type="ORF">NS331_06435</name>
</gene>
<dbReference type="Proteomes" id="UP000072741">
    <property type="component" value="Unassembled WGS sequence"/>
</dbReference>
<proteinExistence type="predicted"/>
<accession>A0A147H2P9</accession>
<dbReference type="AlphaFoldDB" id="A0A147H2P9"/>
<sequence>MPSAHQYAILAMQTPPPYRRYAWLVVERLGGEDVTVCESLLTYPTMMSALYAGQQALTLMGPHTD</sequence>
<dbReference type="EMBL" id="LDSL01000043">
    <property type="protein sequence ID" value="KTT24087.1"/>
    <property type="molecule type" value="Genomic_DNA"/>
</dbReference>
<dbReference type="RefSeq" id="WP_058641180.1">
    <property type="nucleotide sequence ID" value="NZ_LDSL01000043.1"/>
</dbReference>
<protein>
    <submittedName>
        <fullName evidence="1">Uncharacterized protein</fullName>
    </submittedName>
</protein>
<evidence type="ECO:0000313" key="1">
    <source>
        <dbReference type="EMBL" id="KTT24087.1"/>
    </source>
</evidence>
<evidence type="ECO:0000313" key="2">
    <source>
        <dbReference type="Proteomes" id="UP000072741"/>
    </source>
</evidence>
<reference evidence="1 2" key="1">
    <citation type="journal article" date="2016" name="Front. Microbiol.">
        <title>Genomic Resource of Rice Seed Associated Bacteria.</title>
        <authorList>
            <person name="Midha S."/>
            <person name="Bansal K."/>
            <person name="Sharma S."/>
            <person name="Kumar N."/>
            <person name="Patil P.P."/>
            <person name="Chaudhry V."/>
            <person name="Patil P.B."/>
        </authorList>
    </citation>
    <scope>NUCLEOTIDE SEQUENCE [LARGE SCALE GENOMIC DNA]</scope>
    <source>
        <strain evidence="1 2">NS331</strain>
    </source>
</reference>
<comment type="caution">
    <text evidence="1">The sequence shown here is derived from an EMBL/GenBank/DDBJ whole genome shotgun (WGS) entry which is preliminary data.</text>
</comment>
<dbReference type="OrthoDB" id="9915802at2"/>